<dbReference type="PANTHER" id="PTHR10587">
    <property type="entry name" value="GLYCOSYL TRANSFERASE-RELATED"/>
    <property type="match status" value="1"/>
</dbReference>
<evidence type="ECO:0000313" key="4">
    <source>
        <dbReference type="EMBL" id="TJY41191.1"/>
    </source>
</evidence>
<feature type="domain" description="NodB homology" evidence="3">
    <location>
        <begin position="23"/>
        <end position="206"/>
    </location>
</feature>
<protein>
    <submittedName>
        <fullName evidence="4">Polysaccharide deacetylase family protein</fullName>
    </submittedName>
</protein>
<sequence length="216" mass="23869">MTLADLRSKYRGMFLLNGPSTKREVALTFDDAPDANFTPKVLDALKKAGVKATFFVVGNRVAAHPDIVNRMVREGHVLGNHSYTHANLPKLKDASFRDEILKTDRIIRSHTGYLPSYVRPPYGNISEHQIQWLRSEHKTIVNWNVDSLDWKGLSGEQVSTNILAHVKPGSIILQHAAGGTGEDLTGTVDALPKVISKLRKDGVKFVTVPELLGTPK</sequence>
<dbReference type="GO" id="GO:0005975">
    <property type="term" value="P:carbohydrate metabolic process"/>
    <property type="evidence" value="ECO:0007669"/>
    <property type="project" value="InterPro"/>
</dbReference>
<reference evidence="4 5" key="1">
    <citation type="submission" date="2019-04" db="EMBL/GenBank/DDBJ databases">
        <title>Cohnella sp. nov., isolated from soil.</title>
        <authorList>
            <person name="Kim W."/>
        </authorList>
    </citation>
    <scope>NUCLEOTIDE SEQUENCE [LARGE SCALE GENOMIC DNA]</scope>
    <source>
        <strain evidence="4 5">CAU 1483</strain>
    </source>
</reference>
<keyword evidence="1" id="KW-0479">Metal-binding</keyword>
<dbReference type="AlphaFoldDB" id="A0A4U0F967"/>
<name>A0A4U0F967_9BACL</name>
<organism evidence="4 5">
    <name type="scientific">Cohnella pontilimi</name>
    <dbReference type="NCBI Taxonomy" id="2564100"/>
    <lineage>
        <taxon>Bacteria</taxon>
        <taxon>Bacillati</taxon>
        <taxon>Bacillota</taxon>
        <taxon>Bacilli</taxon>
        <taxon>Bacillales</taxon>
        <taxon>Paenibacillaceae</taxon>
        <taxon>Cohnella</taxon>
    </lineage>
</organism>
<dbReference type="InterPro" id="IPR050248">
    <property type="entry name" value="Polysacc_deacetylase_ArnD"/>
</dbReference>
<dbReference type="GO" id="GO:0016810">
    <property type="term" value="F:hydrolase activity, acting on carbon-nitrogen (but not peptide) bonds"/>
    <property type="evidence" value="ECO:0007669"/>
    <property type="project" value="InterPro"/>
</dbReference>
<dbReference type="CDD" id="cd10917">
    <property type="entry name" value="CE4_NodB_like_6s_7s"/>
    <property type="match status" value="1"/>
</dbReference>
<dbReference type="Pfam" id="PF01522">
    <property type="entry name" value="Polysacc_deac_1"/>
    <property type="match status" value="1"/>
</dbReference>
<proteinExistence type="predicted"/>
<dbReference type="GO" id="GO:0046872">
    <property type="term" value="F:metal ion binding"/>
    <property type="evidence" value="ECO:0007669"/>
    <property type="project" value="UniProtKB-KW"/>
</dbReference>
<dbReference type="SUPFAM" id="SSF88713">
    <property type="entry name" value="Glycoside hydrolase/deacetylase"/>
    <property type="match status" value="1"/>
</dbReference>
<gene>
    <name evidence="4" type="ORF">E5161_15810</name>
</gene>
<comment type="caution">
    <text evidence="4">The sequence shown here is derived from an EMBL/GenBank/DDBJ whole genome shotgun (WGS) entry which is preliminary data.</text>
</comment>
<dbReference type="GO" id="GO:0016020">
    <property type="term" value="C:membrane"/>
    <property type="evidence" value="ECO:0007669"/>
    <property type="project" value="TreeGrafter"/>
</dbReference>
<evidence type="ECO:0000313" key="5">
    <source>
        <dbReference type="Proteomes" id="UP000309673"/>
    </source>
</evidence>
<dbReference type="PANTHER" id="PTHR10587:SF133">
    <property type="entry name" value="CHITIN DEACETYLASE 1-RELATED"/>
    <property type="match status" value="1"/>
</dbReference>
<evidence type="ECO:0000259" key="3">
    <source>
        <dbReference type="PROSITE" id="PS51677"/>
    </source>
</evidence>
<evidence type="ECO:0000256" key="1">
    <source>
        <dbReference type="ARBA" id="ARBA00022723"/>
    </source>
</evidence>
<accession>A0A4U0F967</accession>
<dbReference type="EMBL" id="SUPK01000007">
    <property type="protein sequence ID" value="TJY41191.1"/>
    <property type="molecule type" value="Genomic_DNA"/>
</dbReference>
<evidence type="ECO:0000256" key="2">
    <source>
        <dbReference type="ARBA" id="ARBA00022801"/>
    </source>
</evidence>
<keyword evidence="5" id="KW-1185">Reference proteome</keyword>
<dbReference type="PROSITE" id="PS51677">
    <property type="entry name" value="NODB"/>
    <property type="match status" value="1"/>
</dbReference>
<dbReference type="Proteomes" id="UP000309673">
    <property type="component" value="Unassembled WGS sequence"/>
</dbReference>
<dbReference type="OrthoDB" id="2649545at2"/>
<dbReference type="InterPro" id="IPR011330">
    <property type="entry name" value="Glyco_hydro/deAcase_b/a-brl"/>
</dbReference>
<dbReference type="Gene3D" id="3.20.20.370">
    <property type="entry name" value="Glycoside hydrolase/deacetylase"/>
    <property type="match status" value="1"/>
</dbReference>
<dbReference type="InterPro" id="IPR002509">
    <property type="entry name" value="NODB_dom"/>
</dbReference>
<keyword evidence="2" id="KW-0378">Hydrolase</keyword>